<reference evidence="2 3" key="1">
    <citation type="submission" date="2019-12" db="EMBL/GenBank/DDBJ databases">
        <title>Whole genome shotgun sequence of Streptomyces tubercidicus NBRC 13090.</title>
        <authorList>
            <person name="Ichikawa N."/>
            <person name="Kimura A."/>
            <person name="Kitahashi Y."/>
            <person name="Komaki H."/>
            <person name="Tamura T."/>
        </authorList>
    </citation>
    <scope>NUCLEOTIDE SEQUENCE [LARGE SCALE GENOMIC DNA]</scope>
    <source>
        <strain evidence="2 3">NBRC 13090</strain>
    </source>
</reference>
<feature type="region of interest" description="Disordered" evidence="1">
    <location>
        <begin position="1"/>
        <end position="24"/>
    </location>
</feature>
<gene>
    <name evidence="2" type="ORF">Stube_04510</name>
</gene>
<dbReference type="EMBL" id="BLIR01000001">
    <property type="protein sequence ID" value="GFE35778.1"/>
    <property type="molecule type" value="Genomic_DNA"/>
</dbReference>
<comment type="caution">
    <text evidence="2">The sequence shown here is derived from an EMBL/GenBank/DDBJ whole genome shotgun (WGS) entry which is preliminary data.</text>
</comment>
<sequence>MDISAAPIRLGSGPTPNGPAAASGAAACEQASQADGRASRTVLRCTSYFRTKAQIDSPSIRESRRTTAKTLTSNFPRIGGSSPLKHAEIA</sequence>
<accession>A0A640UIA0</accession>
<organism evidence="2 3">
    <name type="scientific">Streptomyces tubercidicus</name>
    <dbReference type="NCBI Taxonomy" id="47759"/>
    <lineage>
        <taxon>Bacteria</taxon>
        <taxon>Bacillati</taxon>
        <taxon>Actinomycetota</taxon>
        <taxon>Actinomycetes</taxon>
        <taxon>Kitasatosporales</taxon>
        <taxon>Streptomycetaceae</taxon>
        <taxon>Streptomyces</taxon>
    </lineage>
</organism>
<feature type="compositionally biased region" description="Low complexity" evidence="1">
    <location>
        <begin position="11"/>
        <end position="24"/>
    </location>
</feature>
<dbReference type="AlphaFoldDB" id="A0A640UIA0"/>
<evidence type="ECO:0000313" key="2">
    <source>
        <dbReference type="EMBL" id="GFE35778.1"/>
    </source>
</evidence>
<dbReference type="Proteomes" id="UP000431826">
    <property type="component" value="Unassembled WGS sequence"/>
</dbReference>
<proteinExistence type="predicted"/>
<keyword evidence="3" id="KW-1185">Reference proteome</keyword>
<evidence type="ECO:0000313" key="3">
    <source>
        <dbReference type="Proteomes" id="UP000431826"/>
    </source>
</evidence>
<evidence type="ECO:0000256" key="1">
    <source>
        <dbReference type="SAM" id="MobiDB-lite"/>
    </source>
</evidence>
<protein>
    <submittedName>
        <fullName evidence="2">Uncharacterized protein</fullName>
    </submittedName>
</protein>
<name>A0A640UIA0_9ACTN</name>